<keyword evidence="2" id="KW-1185">Reference proteome</keyword>
<proteinExistence type="predicted"/>
<protein>
    <submittedName>
        <fullName evidence="1">Uncharacterized protein</fullName>
    </submittedName>
</protein>
<comment type="caution">
    <text evidence="1">The sequence shown here is derived from an EMBL/GenBank/DDBJ whole genome shotgun (WGS) entry which is preliminary data.</text>
</comment>
<dbReference type="EMBL" id="JAIWYP010000004">
    <property type="protein sequence ID" value="KAH3835040.1"/>
    <property type="molecule type" value="Genomic_DNA"/>
</dbReference>
<reference evidence="1" key="2">
    <citation type="submission" date="2020-11" db="EMBL/GenBank/DDBJ databases">
        <authorList>
            <person name="McCartney M.A."/>
            <person name="Auch B."/>
            <person name="Kono T."/>
            <person name="Mallez S."/>
            <person name="Becker A."/>
            <person name="Gohl D.M."/>
            <person name="Silverstein K.A.T."/>
            <person name="Koren S."/>
            <person name="Bechman K.B."/>
            <person name="Herman A."/>
            <person name="Abrahante J.E."/>
            <person name="Garbe J."/>
        </authorList>
    </citation>
    <scope>NUCLEOTIDE SEQUENCE</scope>
    <source>
        <strain evidence="1">Duluth1</strain>
        <tissue evidence="1">Whole animal</tissue>
    </source>
</reference>
<dbReference type="AlphaFoldDB" id="A0A9D4K8E9"/>
<evidence type="ECO:0000313" key="1">
    <source>
        <dbReference type="EMBL" id="KAH3835040.1"/>
    </source>
</evidence>
<evidence type="ECO:0000313" key="2">
    <source>
        <dbReference type="Proteomes" id="UP000828390"/>
    </source>
</evidence>
<dbReference type="Proteomes" id="UP000828390">
    <property type="component" value="Unassembled WGS sequence"/>
</dbReference>
<name>A0A9D4K8E9_DREPO</name>
<accession>A0A9D4K8E9</accession>
<reference evidence="1" key="1">
    <citation type="journal article" date="2019" name="bioRxiv">
        <title>The Genome of the Zebra Mussel, Dreissena polymorpha: A Resource for Invasive Species Research.</title>
        <authorList>
            <person name="McCartney M.A."/>
            <person name="Auch B."/>
            <person name="Kono T."/>
            <person name="Mallez S."/>
            <person name="Zhang Y."/>
            <person name="Obille A."/>
            <person name="Becker A."/>
            <person name="Abrahante J.E."/>
            <person name="Garbe J."/>
            <person name="Badalamenti J.P."/>
            <person name="Herman A."/>
            <person name="Mangelson H."/>
            <person name="Liachko I."/>
            <person name="Sullivan S."/>
            <person name="Sone E.D."/>
            <person name="Koren S."/>
            <person name="Silverstein K.A.T."/>
            <person name="Beckman K.B."/>
            <person name="Gohl D.M."/>
        </authorList>
    </citation>
    <scope>NUCLEOTIDE SEQUENCE</scope>
    <source>
        <strain evidence="1">Duluth1</strain>
        <tissue evidence="1">Whole animal</tissue>
    </source>
</reference>
<sequence length="75" mass="8312">MYTPGFVHVYHMPDDSSWDSLQLERPAQVIRLARDHVHALDIADNGTGPVIAAATEDHCVYLITMERSGTMTTSV</sequence>
<organism evidence="1 2">
    <name type="scientific">Dreissena polymorpha</name>
    <name type="common">Zebra mussel</name>
    <name type="synonym">Mytilus polymorpha</name>
    <dbReference type="NCBI Taxonomy" id="45954"/>
    <lineage>
        <taxon>Eukaryota</taxon>
        <taxon>Metazoa</taxon>
        <taxon>Spiralia</taxon>
        <taxon>Lophotrochozoa</taxon>
        <taxon>Mollusca</taxon>
        <taxon>Bivalvia</taxon>
        <taxon>Autobranchia</taxon>
        <taxon>Heteroconchia</taxon>
        <taxon>Euheterodonta</taxon>
        <taxon>Imparidentia</taxon>
        <taxon>Neoheterodontei</taxon>
        <taxon>Myida</taxon>
        <taxon>Dreissenoidea</taxon>
        <taxon>Dreissenidae</taxon>
        <taxon>Dreissena</taxon>
    </lineage>
</organism>
<gene>
    <name evidence="1" type="ORF">DPMN_108378</name>
</gene>